<accession>A0A427SYJ1</accession>
<name>A0A427SYJ1_9PSEU</name>
<dbReference type="EMBL" id="RSEC01000060">
    <property type="protein sequence ID" value="RSD10290.1"/>
    <property type="molecule type" value="Genomic_DNA"/>
</dbReference>
<keyword evidence="5" id="KW-0812">Transmembrane</keyword>
<dbReference type="InterPro" id="IPR051202">
    <property type="entry name" value="Peptidase_C40"/>
</dbReference>
<gene>
    <name evidence="7" type="ORF">EIY87_36000</name>
</gene>
<evidence type="ECO:0000313" key="8">
    <source>
        <dbReference type="Proteomes" id="UP000267081"/>
    </source>
</evidence>
<dbReference type="InterPro" id="IPR038765">
    <property type="entry name" value="Papain-like_cys_pep_sf"/>
</dbReference>
<keyword evidence="4" id="KW-0788">Thiol protease</keyword>
<dbReference type="SUPFAM" id="SSF54001">
    <property type="entry name" value="Cysteine proteinases"/>
    <property type="match status" value="1"/>
</dbReference>
<evidence type="ECO:0000256" key="3">
    <source>
        <dbReference type="ARBA" id="ARBA00022801"/>
    </source>
</evidence>
<dbReference type="InterPro" id="IPR000064">
    <property type="entry name" value="NLP_P60_dom"/>
</dbReference>
<dbReference type="RefSeq" id="WP_125314434.1">
    <property type="nucleotide sequence ID" value="NZ_RSEC01000060.1"/>
</dbReference>
<evidence type="ECO:0000256" key="2">
    <source>
        <dbReference type="ARBA" id="ARBA00022670"/>
    </source>
</evidence>
<keyword evidence="5" id="KW-0472">Membrane</keyword>
<dbReference type="PANTHER" id="PTHR47053:SF1">
    <property type="entry name" value="MUREIN DD-ENDOPEPTIDASE MEPH-RELATED"/>
    <property type="match status" value="1"/>
</dbReference>
<protein>
    <submittedName>
        <fullName evidence="7">Hydrolase Nlp/P60</fullName>
    </submittedName>
</protein>
<organism evidence="7 8">
    <name type="scientific">Amycolatopsis eburnea</name>
    <dbReference type="NCBI Taxonomy" id="2267691"/>
    <lineage>
        <taxon>Bacteria</taxon>
        <taxon>Bacillati</taxon>
        <taxon>Actinomycetota</taxon>
        <taxon>Actinomycetes</taxon>
        <taxon>Pseudonocardiales</taxon>
        <taxon>Pseudonocardiaceae</taxon>
        <taxon>Amycolatopsis</taxon>
    </lineage>
</organism>
<dbReference type="AlphaFoldDB" id="A0A427SYJ1"/>
<dbReference type="GO" id="GO:0008234">
    <property type="term" value="F:cysteine-type peptidase activity"/>
    <property type="evidence" value="ECO:0007669"/>
    <property type="project" value="UniProtKB-KW"/>
</dbReference>
<dbReference type="InterPro" id="IPR023346">
    <property type="entry name" value="Lysozyme-like_dom_sf"/>
</dbReference>
<dbReference type="Gene3D" id="1.10.530.10">
    <property type="match status" value="1"/>
</dbReference>
<comment type="caution">
    <text evidence="7">The sequence shown here is derived from an EMBL/GenBank/DDBJ whole genome shotgun (WGS) entry which is preliminary data.</text>
</comment>
<dbReference type="SUPFAM" id="SSF53955">
    <property type="entry name" value="Lysozyme-like"/>
    <property type="match status" value="1"/>
</dbReference>
<dbReference type="GO" id="GO:0006508">
    <property type="term" value="P:proteolysis"/>
    <property type="evidence" value="ECO:0007669"/>
    <property type="project" value="UniProtKB-KW"/>
</dbReference>
<keyword evidence="2" id="KW-0645">Protease</keyword>
<dbReference type="PROSITE" id="PS51935">
    <property type="entry name" value="NLPC_P60"/>
    <property type="match status" value="1"/>
</dbReference>
<keyword evidence="8" id="KW-1185">Reference proteome</keyword>
<reference evidence="7 8" key="1">
    <citation type="submission" date="2018-12" db="EMBL/GenBank/DDBJ databases">
        <title>Amycolatopsis eburnea sp. nov. actinomycete associate with arbuscular mycorrhiza fungal spore.</title>
        <authorList>
            <person name="Lumyong S."/>
            <person name="Chaiya L."/>
        </authorList>
    </citation>
    <scope>NUCLEOTIDE SEQUENCE [LARGE SCALE GENOMIC DNA]</scope>
    <source>
        <strain evidence="7 8">GLM-1</strain>
    </source>
</reference>
<evidence type="ECO:0000256" key="1">
    <source>
        <dbReference type="ARBA" id="ARBA00007074"/>
    </source>
</evidence>
<dbReference type="InterPro" id="IPR008258">
    <property type="entry name" value="Transglycosylase_SLT_dom_1"/>
</dbReference>
<evidence type="ECO:0000256" key="5">
    <source>
        <dbReference type="SAM" id="Phobius"/>
    </source>
</evidence>
<evidence type="ECO:0000313" key="7">
    <source>
        <dbReference type="EMBL" id="RSD10290.1"/>
    </source>
</evidence>
<dbReference type="Proteomes" id="UP000267081">
    <property type="component" value="Unassembled WGS sequence"/>
</dbReference>
<feature type="transmembrane region" description="Helical" evidence="5">
    <location>
        <begin position="24"/>
        <end position="50"/>
    </location>
</feature>
<comment type="similarity">
    <text evidence="1">Belongs to the peptidase C40 family.</text>
</comment>
<dbReference type="OrthoDB" id="5244330at2"/>
<evidence type="ECO:0000259" key="6">
    <source>
        <dbReference type="PROSITE" id="PS51935"/>
    </source>
</evidence>
<keyword evidence="5" id="KW-1133">Transmembrane helix</keyword>
<feature type="domain" description="NlpC/P60" evidence="6">
    <location>
        <begin position="214"/>
        <end position="337"/>
    </location>
</feature>
<sequence length="337" mass="35251">MNPLLALRAAECAREHLREHPGRWGCVAALLLLGPPAICVLIVVFLLTALTGTSDTSSAAAPAGAVADIPAEYLALYRQAAQTCPGLDWSILAAIGKVETDHGRSPLPGVHSGVNSAKAGGPMQFLQSTFDGVVARHPIPPGGAHPPSRYNPHDAIYAAAAYLCDSGARDGRDFRAAIFAYNHAEWYVKKVLDQADTYRRAARGSDCTSIRTSSKAVRTAIEFACEQLGLPYVWGGDGPANGDRGFDCSGLVKAAYGAAGIDLPRTAQTQYGAGPRVALDQLQPGDLVFFGTSSNHITHVGLVLSPGMMINAPDFGKPVRVDAIGRPVGATRPASSA</sequence>
<dbReference type="CDD" id="cd13399">
    <property type="entry name" value="Slt35-like"/>
    <property type="match status" value="1"/>
</dbReference>
<keyword evidence="3 7" id="KW-0378">Hydrolase</keyword>
<proteinExistence type="inferred from homology"/>
<dbReference type="Pfam" id="PF00877">
    <property type="entry name" value="NLPC_P60"/>
    <property type="match status" value="1"/>
</dbReference>
<dbReference type="PANTHER" id="PTHR47053">
    <property type="entry name" value="MUREIN DD-ENDOPEPTIDASE MEPH-RELATED"/>
    <property type="match status" value="1"/>
</dbReference>
<dbReference type="Pfam" id="PF01464">
    <property type="entry name" value="SLT"/>
    <property type="match status" value="1"/>
</dbReference>
<dbReference type="Gene3D" id="3.90.1720.10">
    <property type="entry name" value="endopeptidase domain like (from Nostoc punctiforme)"/>
    <property type="match status" value="1"/>
</dbReference>
<evidence type="ECO:0000256" key="4">
    <source>
        <dbReference type="ARBA" id="ARBA00022807"/>
    </source>
</evidence>